<evidence type="ECO:0000313" key="1">
    <source>
        <dbReference type="EMBL" id="MPN43566.1"/>
    </source>
</evidence>
<protein>
    <submittedName>
        <fullName evidence="1">Uncharacterized protein</fullName>
    </submittedName>
</protein>
<dbReference type="EMBL" id="VSSQ01102042">
    <property type="protein sequence ID" value="MPN43566.1"/>
    <property type="molecule type" value="Genomic_DNA"/>
</dbReference>
<dbReference type="AlphaFoldDB" id="A0A645HY91"/>
<gene>
    <name evidence="1" type="ORF">SDC9_191126</name>
</gene>
<accession>A0A645HY91</accession>
<proteinExistence type="predicted"/>
<organism evidence="1">
    <name type="scientific">bioreactor metagenome</name>
    <dbReference type="NCBI Taxonomy" id="1076179"/>
    <lineage>
        <taxon>unclassified sequences</taxon>
        <taxon>metagenomes</taxon>
        <taxon>ecological metagenomes</taxon>
    </lineage>
</organism>
<reference evidence="1" key="1">
    <citation type="submission" date="2019-08" db="EMBL/GenBank/DDBJ databases">
        <authorList>
            <person name="Kucharzyk K."/>
            <person name="Murdoch R.W."/>
            <person name="Higgins S."/>
            <person name="Loffler F."/>
        </authorList>
    </citation>
    <scope>NUCLEOTIDE SEQUENCE</scope>
</reference>
<comment type="caution">
    <text evidence="1">The sequence shown here is derived from an EMBL/GenBank/DDBJ whole genome shotgun (WGS) entry which is preliminary data.</text>
</comment>
<sequence>MNDNEKAMIEAILASVGLEPLRIHESRKPKKIS</sequence>
<name>A0A645HY91_9ZZZZ</name>